<comment type="caution">
    <text evidence="2">The sequence shown here is derived from an EMBL/GenBank/DDBJ whole genome shotgun (WGS) entry which is preliminary data.</text>
</comment>
<dbReference type="Proteomes" id="UP000037460">
    <property type="component" value="Unassembled WGS sequence"/>
</dbReference>
<feature type="compositionally biased region" description="Low complexity" evidence="1">
    <location>
        <begin position="211"/>
        <end position="226"/>
    </location>
</feature>
<dbReference type="EMBL" id="JWZX01000396">
    <property type="protein sequence ID" value="KOO53064.1"/>
    <property type="molecule type" value="Genomic_DNA"/>
</dbReference>
<name>A0A0M0LPV8_9EUKA</name>
<organism evidence="2 3">
    <name type="scientific">Chrysochromulina tobinii</name>
    <dbReference type="NCBI Taxonomy" id="1460289"/>
    <lineage>
        <taxon>Eukaryota</taxon>
        <taxon>Haptista</taxon>
        <taxon>Haptophyta</taxon>
        <taxon>Prymnesiophyceae</taxon>
        <taxon>Prymnesiales</taxon>
        <taxon>Chrysochromulinaceae</taxon>
        <taxon>Chrysochromulina</taxon>
    </lineage>
</organism>
<evidence type="ECO:0000313" key="3">
    <source>
        <dbReference type="Proteomes" id="UP000037460"/>
    </source>
</evidence>
<keyword evidence="3" id="KW-1185">Reference proteome</keyword>
<sequence length="226" mass="24434">MVLPPASYVHMLDAFGAEVSLGSLFIAYEALSGTAKSLIFSSCCTPAAKDVLNMMFRATQESEKFRKLFSYIAFDENGTPLSIVQDATTPSLFGDLAEHNHLDKFQYATPEGDNFMANLKASSDGKGASSERSKFVQGYDGEEWEKKNSRLGSRRPRVCFDMTLLLQPPVLLKLFECDTSAAGTTGFFARWLVLGGSKEPTDYASGKNVTAAASVSGSSELSSARS</sequence>
<proteinExistence type="predicted"/>
<gene>
    <name evidence="2" type="ORF">Ctob_016382</name>
</gene>
<evidence type="ECO:0000256" key="1">
    <source>
        <dbReference type="SAM" id="MobiDB-lite"/>
    </source>
</evidence>
<evidence type="ECO:0000313" key="2">
    <source>
        <dbReference type="EMBL" id="KOO53064.1"/>
    </source>
</evidence>
<feature type="region of interest" description="Disordered" evidence="1">
    <location>
        <begin position="204"/>
        <end position="226"/>
    </location>
</feature>
<reference evidence="3" key="1">
    <citation type="journal article" date="2015" name="PLoS Genet.">
        <title>Genome Sequence and Transcriptome Analyses of Chrysochromulina tobin: Metabolic Tools for Enhanced Algal Fitness in the Prominent Order Prymnesiales (Haptophyceae).</title>
        <authorList>
            <person name="Hovde B.T."/>
            <person name="Deodato C.R."/>
            <person name="Hunsperger H.M."/>
            <person name="Ryken S.A."/>
            <person name="Yost W."/>
            <person name="Jha R.K."/>
            <person name="Patterson J."/>
            <person name="Monnat R.J. Jr."/>
            <person name="Barlow S.B."/>
            <person name="Starkenburg S.R."/>
            <person name="Cattolico R.A."/>
        </authorList>
    </citation>
    <scope>NUCLEOTIDE SEQUENCE</scope>
    <source>
        <strain evidence="3">CCMP291</strain>
    </source>
</reference>
<dbReference type="AlphaFoldDB" id="A0A0M0LPV8"/>
<accession>A0A0M0LPV8</accession>
<protein>
    <submittedName>
        <fullName evidence="2">Uncharacterized protein</fullName>
    </submittedName>
</protein>